<evidence type="ECO:0000256" key="3">
    <source>
        <dbReference type="ARBA" id="ARBA00022475"/>
    </source>
</evidence>
<evidence type="ECO:0000256" key="7">
    <source>
        <dbReference type="SAM" id="Phobius"/>
    </source>
</evidence>
<dbReference type="InterPro" id="IPR023090">
    <property type="entry name" value="UPF0702_alpha/beta_dom_sf"/>
</dbReference>
<dbReference type="Pfam" id="PF04239">
    <property type="entry name" value="DUF421"/>
    <property type="match status" value="1"/>
</dbReference>
<evidence type="ECO:0000256" key="6">
    <source>
        <dbReference type="ARBA" id="ARBA00023136"/>
    </source>
</evidence>
<gene>
    <name evidence="10" type="ORF">ACFSW4_03670</name>
</gene>
<keyword evidence="6 7" id="KW-0472">Membrane</keyword>
<evidence type="ECO:0000313" key="11">
    <source>
        <dbReference type="Proteomes" id="UP001597452"/>
    </source>
</evidence>
<feature type="domain" description="YetF-like N-terminal transmembrane" evidence="9">
    <location>
        <begin position="4"/>
        <end position="47"/>
    </location>
</feature>
<dbReference type="InterPro" id="IPR048454">
    <property type="entry name" value="YetF_N"/>
</dbReference>
<dbReference type="Gene3D" id="3.30.240.20">
    <property type="entry name" value="bsu07140 like domains"/>
    <property type="match status" value="1"/>
</dbReference>
<evidence type="ECO:0000259" key="8">
    <source>
        <dbReference type="Pfam" id="PF04239"/>
    </source>
</evidence>
<comment type="caution">
    <text evidence="10">The sequence shown here is derived from an EMBL/GenBank/DDBJ whole genome shotgun (WGS) entry which is preliminary data.</text>
</comment>
<protein>
    <submittedName>
        <fullName evidence="10">YetF domain-containing protein</fullName>
    </submittedName>
</protein>
<proteinExistence type="inferred from homology"/>
<dbReference type="EMBL" id="JBHUMZ010000011">
    <property type="protein sequence ID" value="MFD2637977.1"/>
    <property type="molecule type" value="Genomic_DNA"/>
</dbReference>
<feature type="transmembrane region" description="Helical" evidence="7">
    <location>
        <begin position="6"/>
        <end position="25"/>
    </location>
</feature>
<dbReference type="Pfam" id="PF20730">
    <property type="entry name" value="YetF_N"/>
    <property type="match status" value="1"/>
</dbReference>
<organism evidence="10 11">
    <name type="scientific">Piscibacillus salipiscarius</name>
    <dbReference type="NCBI Taxonomy" id="299480"/>
    <lineage>
        <taxon>Bacteria</taxon>
        <taxon>Bacillati</taxon>
        <taxon>Bacillota</taxon>
        <taxon>Bacilli</taxon>
        <taxon>Bacillales</taxon>
        <taxon>Bacillaceae</taxon>
        <taxon>Piscibacillus</taxon>
    </lineage>
</organism>
<keyword evidence="3" id="KW-1003">Cell membrane</keyword>
<keyword evidence="5 7" id="KW-1133">Transmembrane helix</keyword>
<comment type="similarity">
    <text evidence="2">Belongs to the UPF0702 family.</text>
</comment>
<name>A0ABW5Q8R2_9BACI</name>
<dbReference type="InterPro" id="IPR007353">
    <property type="entry name" value="DUF421"/>
</dbReference>
<evidence type="ECO:0000256" key="2">
    <source>
        <dbReference type="ARBA" id="ARBA00006448"/>
    </source>
</evidence>
<keyword evidence="4 7" id="KW-0812">Transmembrane</keyword>
<comment type="subcellular location">
    <subcellularLocation>
        <location evidence="1">Cell membrane</location>
        <topology evidence="1">Multi-pass membrane protein</topology>
    </subcellularLocation>
</comment>
<evidence type="ECO:0000256" key="5">
    <source>
        <dbReference type="ARBA" id="ARBA00022989"/>
    </source>
</evidence>
<evidence type="ECO:0000313" key="10">
    <source>
        <dbReference type="EMBL" id="MFD2637977.1"/>
    </source>
</evidence>
<dbReference type="PANTHER" id="PTHR34582:SF7">
    <property type="entry name" value="UPF0702 TRANSMEMBRANE PROTEIN YDFS"/>
    <property type="match status" value="1"/>
</dbReference>
<dbReference type="RefSeq" id="WP_054751994.1">
    <property type="nucleotide sequence ID" value="NZ_JBHUMZ010000011.1"/>
</dbReference>
<feature type="domain" description="YetF C-terminal" evidence="8">
    <location>
        <begin position="51"/>
        <end position="103"/>
    </location>
</feature>
<keyword evidence="11" id="KW-1185">Reference proteome</keyword>
<feature type="transmembrane region" description="Helical" evidence="7">
    <location>
        <begin position="32"/>
        <end position="50"/>
    </location>
</feature>
<evidence type="ECO:0000256" key="4">
    <source>
        <dbReference type="ARBA" id="ARBA00022692"/>
    </source>
</evidence>
<reference evidence="11" key="1">
    <citation type="journal article" date="2019" name="Int. J. Syst. Evol. Microbiol.">
        <title>The Global Catalogue of Microorganisms (GCM) 10K type strain sequencing project: providing services to taxonomists for standard genome sequencing and annotation.</title>
        <authorList>
            <consortium name="The Broad Institute Genomics Platform"/>
            <consortium name="The Broad Institute Genome Sequencing Center for Infectious Disease"/>
            <person name="Wu L."/>
            <person name="Ma J."/>
        </authorList>
    </citation>
    <scope>NUCLEOTIDE SEQUENCE [LARGE SCALE GENOMIC DNA]</scope>
    <source>
        <strain evidence="11">TISTR 1571</strain>
    </source>
</reference>
<accession>A0ABW5Q8R2</accession>
<evidence type="ECO:0000256" key="1">
    <source>
        <dbReference type="ARBA" id="ARBA00004651"/>
    </source>
</evidence>
<sequence>MDLSQLLLRLFLSFFILFILTRIMGRKEISQLTFFNFVSAISIGAIAAAATKGDLNIGASPNQLIDPLSTELVSDGKVNKTNLTKLNLTVEWLNEQLKSHGID</sequence>
<dbReference type="PANTHER" id="PTHR34582">
    <property type="entry name" value="UPF0702 TRANSMEMBRANE PROTEIN YCAP"/>
    <property type="match status" value="1"/>
</dbReference>
<dbReference type="Proteomes" id="UP001597452">
    <property type="component" value="Unassembled WGS sequence"/>
</dbReference>
<evidence type="ECO:0000259" key="9">
    <source>
        <dbReference type="Pfam" id="PF20730"/>
    </source>
</evidence>